<dbReference type="SUPFAM" id="SSF53067">
    <property type="entry name" value="Actin-like ATPase domain"/>
    <property type="match status" value="2"/>
</dbReference>
<keyword evidence="2" id="KW-1185">Reference proteome</keyword>
<dbReference type="InterPro" id="IPR052519">
    <property type="entry name" value="Euk-type_GlcNAc_Kinase"/>
</dbReference>
<dbReference type="Proteomes" id="UP001165120">
    <property type="component" value="Unassembled WGS sequence"/>
</dbReference>
<protein>
    <submittedName>
        <fullName evidence="1">Unnamed protein product</fullName>
    </submittedName>
</protein>
<comment type="caution">
    <text evidence="1">The sequence shown here is derived from an EMBL/GenBank/DDBJ whole genome shotgun (WGS) entry which is preliminary data.</text>
</comment>
<organism evidence="1 2">
    <name type="scientific">Candida boidinii</name>
    <name type="common">Yeast</name>
    <dbReference type="NCBI Taxonomy" id="5477"/>
    <lineage>
        <taxon>Eukaryota</taxon>
        <taxon>Fungi</taxon>
        <taxon>Dikarya</taxon>
        <taxon>Ascomycota</taxon>
        <taxon>Saccharomycotina</taxon>
        <taxon>Pichiomycetes</taxon>
        <taxon>Pichiales</taxon>
        <taxon>Pichiaceae</taxon>
        <taxon>Ogataea</taxon>
        <taxon>Ogataea/Candida clade</taxon>
    </lineage>
</organism>
<evidence type="ECO:0000313" key="2">
    <source>
        <dbReference type="Proteomes" id="UP001165120"/>
    </source>
</evidence>
<sequence length="420" mass="46749">MPSESGSSLETKKLLQDVKIKGYDTTSKISNGKTNSTKIINLSDYRLCIDGGGSKTVAVIINIQTGEQYTGTSGPSNVNNIELDKVVHNILEAILIAISKITNAESDKTILFSKCLIGLAGYKSADDNTKERLRNCLSKNLMTSNEADFIIVSDIILLAFELLRQENKDKKYCIGFVCGTGCGAMLFEKQLVNCNERGDGSPITLKDSVESLKMIRASGGWGSVLGDDGGGYKIGLAAVKRCLNYFDDFEDRSIKFEDLSEVDKEIYKLYMNYGEERVDFDDVNDNNNILVDKEQFLTKILNMMTDKDRVATIAPIASIVSKHKDKEILMEQSKFAVNTVKRLLLKIKHTIDLSGNMNVSTNNKELYEFLFVTTGSLVSFDTEGNNYYLSLIFDELNTICSDLNLKLVHKSIEDSECIEF</sequence>
<name>A0A9W6T2L2_CANBO</name>
<gene>
    <name evidence="1" type="ORF">Cboi02_000355200</name>
</gene>
<dbReference type="AlphaFoldDB" id="A0A9W6T2L2"/>
<dbReference type="PANTHER" id="PTHR43190">
    <property type="entry name" value="N-ACETYL-D-GLUCOSAMINE KINASE"/>
    <property type="match status" value="1"/>
</dbReference>
<evidence type="ECO:0000313" key="1">
    <source>
        <dbReference type="EMBL" id="GME72304.1"/>
    </source>
</evidence>
<proteinExistence type="predicted"/>
<reference evidence="1" key="1">
    <citation type="submission" date="2023-04" db="EMBL/GenBank/DDBJ databases">
        <title>Candida boidinii NBRC 10035.</title>
        <authorList>
            <person name="Ichikawa N."/>
            <person name="Sato H."/>
            <person name="Tonouchi N."/>
        </authorList>
    </citation>
    <scope>NUCLEOTIDE SEQUENCE</scope>
    <source>
        <strain evidence="1">NBRC 10035</strain>
    </source>
</reference>
<dbReference type="InterPro" id="IPR043129">
    <property type="entry name" value="ATPase_NBD"/>
</dbReference>
<dbReference type="Gene3D" id="3.30.420.40">
    <property type="match status" value="1"/>
</dbReference>
<dbReference type="EMBL" id="BSXN01001248">
    <property type="protein sequence ID" value="GME72304.1"/>
    <property type="molecule type" value="Genomic_DNA"/>
</dbReference>
<dbReference type="PANTHER" id="PTHR43190:SF3">
    <property type="entry name" value="N-ACETYL-D-GLUCOSAMINE KINASE"/>
    <property type="match status" value="1"/>
</dbReference>
<accession>A0A9W6T2L2</accession>